<evidence type="ECO:0000256" key="4">
    <source>
        <dbReference type="ARBA" id="ARBA00022741"/>
    </source>
</evidence>
<keyword evidence="2" id="KW-0723">Serine/threonine-protein kinase</keyword>
<name>A0A165NUP5_EXIGL</name>
<protein>
    <submittedName>
        <fullName evidence="8">Kinase-like protein</fullName>
    </submittedName>
</protein>
<organism evidence="8 9">
    <name type="scientific">Exidia glandulosa HHB12029</name>
    <dbReference type="NCBI Taxonomy" id="1314781"/>
    <lineage>
        <taxon>Eukaryota</taxon>
        <taxon>Fungi</taxon>
        <taxon>Dikarya</taxon>
        <taxon>Basidiomycota</taxon>
        <taxon>Agaricomycotina</taxon>
        <taxon>Agaricomycetes</taxon>
        <taxon>Auriculariales</taxon>
        <taxon>Exidiaceae</taxon>
        <taxon>Exidia</taxon>
    </lineage>
</organism>
<reference evidence="8 9" key="1">
    <citation type="journal article" date="2016" name="Mol. Biol. Evol.">
        <title>Comparative Genomics of Early-Diverging Mushroom-Forming Fungi Provides Insights into the Origins of Lignocellulose Decay Capabilities.</title>
        <authorList>
            <person name="Nagy L.G."/>
            <person name="Riley R."/>
            <person name="Tritt A."/>
            <person name="Adam C."/>
            <person name="Daum C."/>
            <person name="Floudas D."/>
            <person name="Sun H."/>
            <person name="Yadav J.S."/>
            <person name="Pangilinan J."/>
            <person name="Larsson K.H."/>
            <person name="Matsuura K."/>
            <person name="Barry K."/>
            <person name="Labutti K."/>
            <person name="Kuo R."/>
            <person name="Ohm R.A."/>
            <person name="Bhattacharya S.S."/>
            <person name="Shirouzu T."/>
            <person name="Yoshinaga Y."/>
            <person name="Martin F.M."/>
            <person name="Grigoriev I.V."/>
            <person name="Hibbett D.S."/>
        </authorList>
    </citation>
    <scope>NUCLEOTIDE SEQUENCE [LARGE SCALE GENOMIC DNA]</scope>
    <source>
        <strain evidence="8 9">HHB12029</strain>
    </source>
</reference>
<feature type="domain" description="Protein kinase" evidence="7">
    <location>
        <begin position="1"/>
        <end position="223"/>
    </location>
</feature>
<dbReference type="InterPro" id="IPR001245">
    <property type="entry name" value="Ser-Thr/Tyr_kinase_cat_dom"/>
</dbReference>
<keyword evidence="9" id="KW-1185">Reference proteome</keyword>
<evidence type="ECO:0000313" key="8">
    <source>
        <dbReference type="EMBL" id="KZW01248.1"/>
    </source>
</evidence>
<proteinExistence type="inferred from homology"/>
<evidence type="ECO:0000256" key="2">
    <source>
        <dbReference type="ARBA" id="ARBA00022527"/>
    </source>
</evidence>
<keyword evidence="5 8" id="KW-0418">Kinase</keyword>
<dbReference type="EMBL" id="KV425895">
    <property type="protein sequence ID" value="KZW01248.1"/>
    <property type="molecule type" value="Genomic_DNA"/>
</dbReference>
<dbReference type="Pfam" id="PF00069">
    <property type="entry name" value="Pkinase"/>
    <property type="match status" value="1"/>
</dbReference>
<dbReference type="GO" id="GO:0004674">
    <property type="term" value="F:protein serine/threonine kinase activity"/>
    <property type="evidence" value="ECO:0007669"/>
    <property type="project" value="UniProtKB-KW"/>
</dbReference>
<dbReference type="InterPro" id="IPR000719">
    <property type="entry name" value="Prot_kinase_dom"/>
</dbReference>
<dbReference type="STRING" id="1314781.A0A165NUP5"/>
<dbReference type="InterPro" id="IPR008271">
    <property type="entry name" value="Ser/Thr_kinase_AS"/>
</dbReference>
<evidence type="ECO:0000313" key="9">
    <source>
        <dbReference type="Proteomes" id="UP000077266"/>
    </source>
</evidence>
<keyword evidence="3" id="KW-0808">Transferase</keyword>
<dbReference type="PANTHER" id="PTHR11584">
    <property type="entry name" value="SERINE/THREONINE PROTEIN KINASE"/>
    <property type="match status" value="1"/>
</dbReference>
<dbReference type="PANTHER" id="PTHR11584:SF369">
    <property type="entry name" value="MITOGEN-ACTIVATED PROTEIN KINASE KINASE KINASE 19-RELATED"/>
    <property type="match status" value="1"/>
</dbReference>
<dbReference type="GO" id="GO:0005524">
    <property type="term" value="F:ATP binding"/>
    <property type="evidence" value="ECO:0007669"/>
    <property type="project" value="UniProtKB-KW"/>
</dbReference>
<dbReference type="PRINTS" id="PR00109">
    <property type="entry name" value="TYRKINASE"/>
</dbReference>
<keyword evidence="4" id="KW-0547">Nucleotide-binding</keyword>
<dbReference type="PIRSF" id="PIRSF000654">
    <property type="entry name" value="Integrin-linked_kinase"/>
    <property type="match status" value="1"/>
</dbReference>
<sequence>MSQMLQREISVWQTLEHPNVQRLLGLCEGISDKVPAMVSEWYQHGDINEYLRPRRHDPKTGFQSLVYQLLTQVWSGLRYLHENSIVHADIKGANVLISDDHSVRLTDFGFSKLLVDSETKSVSEHSTLSGTCRWMAPEIVDDTSPHSKASDIWACGCLVLEVLSGQVPYHTKPTTTSVILALARKERPPRPEGIDDTYWRFSQSCCAILPEERPSIGEVQSRMRSCRGAI</sequence>
<dbReference type="PROSITE" id="PS50011">
    <property type="entry name" value="PROTEIN_KINASE_DOM"/>
    <property type="match status" value="1"/>
</dbReference>
<keyword evidence="6" id="KW-0067">ATP-binding</keyword>
<comment type="similarity">
    <text evidence="1">Belongs to the protein kinase superfamily. STE Ser/Thr protein kinase family. MAP kinase kinase kinase subfamily.</text>
</comment>
<accession>A0A165NUP5</accession>
<dbReference type="SUPFAM" id="SSF56112">
    <property type="entry name" value="Protein kinase-like (PK-like)"/>
    <property type="match status" value="1"/>
</dbReference>
<evidence type="ECO:0000259" key="7">
    <source>
        <dbReference type="PROSITE" id="PS50011"/>
    </source>
</evidence>
<dbReference type="AlphaFoldDB" id="A0A165NUP5"/>
<dbReference type="PROSITE" id="PS00108">
    <property type="entry name" value="PROTEIN_KINASE_ST"/>
    <property type="match status" value="1"/>
</dbReference>
<evidence type="ECO:0000256" key="5">
    <source>
        <dbReference type="ARBA" id="ARBA00022777"/>
    </source>
</evidence>
<dbReference type="Gene3D" id="1.10.510.10">
    <property type="entry name" value="Transferase(Phosphotransferase) domain 1"/>
    <property type="match status" value="1"/>
</dbReference>
<evidence type="ECO:0000256" key="6">
    <source>
        <dbReference type="ARBA" id="ARBA00022840"/>
    </source>
</evidence>
<dbReference type="SMART" id="SM00220">
    <property type="entry name" value="S_TKc"/>
    <property type="match status" value="1"/>
</dbReference>
<evidence type="ECO:0000256" key="1">
    <source>
        <dbReference type="ARBA" id="ARBA00006529"/>
    </source>
</evidence>
<dbReference type="InterPro" id="IPR011009">
    <property type="entry name" value="Kinase-like_dom_sf"/>
</dbReference>
<evidence type="ECO:0000256" key="3">
    <source>
        <dbReference type="ARBA" id="ARBA00022679"/>
    </source>
</evidence>
<gene>
    <name evidence="8" type="ORF">EXIGLDRAFT_88996</name>
</gene>
<dbReference type="OrthoDB" id="346907at2759"/>
<dbReference type="Proteomes" id="UP000077266">
    <property type="component" value="Unassembled WGS sequence"/>
</dbReference>
<dbReference type="InParanoid" id="A0A165NUP5"/>